<name>A0ABX2FAX4_9PSEU</name>
<dbReference type="EMBL" id="JAAATY010000018">
    <property type="protein sequence ID" value="NRN68075.1"/>
    <property type="molecule type" value="Genomic_DNA"/>
</dbReference>
<protein>
    <submittedName>
        <fullName evidence="2">Trans-acting enoyl reductase</fullName>
    </submittedName>
</protein>
<proteinExistence type="predicted"/>
<evidence type="ECO:0000313" key="2">
    <source>
        <dbReference type="EMBL" id="NRN68075.1"/>
    </source>
</evidence>
<dbReference type="PANTHER" id="PTHR43781:SF1">
    <property type="entry name" value="SACCHAROPINE DEHYDROGENASE"/>
    <property type="match status" value="1"/>
</dbReference>
<dbReference type="Gene3D" id="3.40.50.720">
    <property type="entry name" value="NAD(P)-binding Rossmann-like Domain"/>
    <property type="match status" value="1"/>
</dbReference>
<keyword evidence="3" id="KW-1185">Reference proteome</keyword>
<evidence type="ECO:0000313" key="3">
    <source>
        <dbReference type="Proteomes" id="UP000763557"/>
    </source>
</evidence>
<accession>A0ABX2FAX4</accession>
<dbReference type="InterPro" id="IPR036291">
    <property type="entry name" value="NAD(P)-bd_dom_sf"/>
</dbReference>
<evidence type="ECO:0000259" key="1">
    <source>
        <dbReference type="Pfam" id="PF03435"/>
    </source>
</evidence>
<dbReference type="Pfam" id="PF03435">
    <property type="entry name" value="Sacchrp_dh_NADP"/>
    <property type="match status" value="1"/>
</dbReference>
<dbReference type="PANTHER" id="PTHR43781">
    <property type="entry name" value="SACCHAROPINE DEHYDROGENASE"/>
    <property type="match status" value="1"/>
</dbReference>
<organism evidence="2 3">
    <name type="scientific">Kibdelosporangium persicum</name>
    <dbReference type="NCBI Taxonomy" id="2698649"/>
    <lineage>
        <taxon>Bacteria</taxon>
        <taxon>Bacillati</taxon>
        <taxon>Actinomycetota</taxon>
        <taxon>Actinomycetes</taxon>
        <taxon>Pseudonocardiales</taxon>
        <taxon>Pseudonocardiaceae</taxon>
        <taxon>Kibdelosporangium</taxon>
    </lineage>
</organism>
<reference evidence="2 3" key="1">
    <citation type="submission" date="2020-01" db="EMBL/GenBank/DDBJ databases">
        <title>Kibdelosporangium persica a novel Actinomycetes from a hot desert in Iran.</title>
        <authorList>
            <person name="Safaei N."/>
            <person name="Zaburannyi N."/>
            <person name="Mueller R."/>
            <person name="Wink J."/>
        </authorList>
    </citation>
    <scope>NUCLEOTIDE SEQUENCE [LARGE SCALE GENOMIC DNA]</scope>
    <source>
        <strain evidence="2 3">4NS15</strain>
    </source>
</reference>
<dbReference type="SUPFAM" id="SSF51735">
    <property type="entry name" value="NAD(P)-binding Rossmann-fold domains"/>
    <property type="match status" value="1"/>
</dbReference>
<comment type="caution">
    <text evidence="2">The sequence shown here is derived from an EMBL/GenBank/DDBJ whole genome shotgun (WGS) entry which is preliminary data.</text>
</comment>
<dbReference type="Proteomes" id="UP000763557">
    <property type="component" value="Unassembled WGS sequence"/>
</dbReference>
<sequence length="322" mass="33983">MTIAVYGATGHTGKLVLAELARRDLDAVLVGRNAERLRAAGSPVRQASLDNEAQLADAFRDCSVVINCVAPFTRYGAPVIRAAIAAGVHYLDIAGEQTYIKSVFDTFAAEATDVTVIPMVNDGGFLADLLVGMLASPDAQDVVVVHRFSDVELSRGSARTALANRDLFTSGGLTFVDGQWRSGAPQKHTEMTFPGEETPVPLVKFAMPEIATIPRHLPARHVEGLAEQALSTAFTALTEDMIESFPESPGHAGTFTLLADVDGRRGVVDGADTYGITAVTVVEAAHRLITTGAKPGVLAPAQAFDPADFLDSLASRGVRTQA</sequence>
<feature type="domain" description="Saccharopine dehydrogenase NADP binding" evidence="1">
    <location>
        <begin position="3"/>
        <end position="95"/>
    </location>
</feature>
<dbReference type="RefSeq" id="WP_173136798.1">
    <property type="nucleotide sequence ID" value="NZ_CBCSGW010000011.1"/>
</dbReference>
<dbReference type="InterPro" id="IPR005097">
    <property type="entry name" value="Sacchrp_dh_NADP-bd"/>
</dbReference>
<gene>
    <name evidence="2" type="ORF">GC106_53160</name>
</gene>